<dbReference type="RefSeq" id="WP_379912126.1">
    <property type="nucleotide sequence ID" value="NZ_JBHSWE010000001.1"/>
</dbReference>
<gene>
    <name evidence="2" type="ORF">ACFQDL_28595</name>
</gene>
<name>A0ABW2A7T5_9GAMM</name>
<accession>A0ABW2A7T5</accession>
<evidence type="ECO:0000313" key="3">
    <source>
        <dbReference type="Proteomes" id="UP001596422"/>
    </source>
</evidence>
<keyword evidence="3" id="KW-1185">Reference proteome</keyword>
<feature type="compositionally biased region" description="Low complexity" evidence="1">
    <location>
        <begin position="37"/>
        <end position="51"/>
    </location>
</feature>
<dbReference type="EMBL" id="JBHSWE010000001">
    <property type="protein sequence ID" value="MFC6673610.1"/>
    <property type="molecule type" value="Genomic_DNA"/>
</dbReference>
<comment type="caution">
    <text evidence="2">The sequence shown here is derived from an EMBL/GenBank/DDBJ whole genome shotgun (WGS) entry which is preliminary data.</text>
</comment>
<reference evidence="3" key="1">
    <citation type="journal article" date="2019" name="Int. J. Syst. Evol. Microbiol.">
        <title>The Global Catalogue of Microorganisms (GCM) 10K type strain sequencing project: providing services to taxonomists for standard genome sequencing and annotation.</title>
        <authorList>
            <consortium name="The Broad Institute Genomics Platform"/>
            <consortium name="The Broad Institute Genome Sequencing Center for Infectious Disease"/>
            <person name="Wu L."/>
            <person name="Ma J."/>
        </authorList>
    </citation>
    <scope>NUCLEOTIDE SEQUENCE [LARGE SCALE GENOMIC DNA]</scope>
    <source>
        <strain evidence="3">NBRC 111756</strain>
    </source>
</reference>
<proteinExistence type="predicted"/>
<sequence>MVAANRDDLLEQAARLGQQPGQGHRQQQFRDDHRLARIASASTGSSRSDASVMAQERR</sequence>
<dbReference type="Proteomes" id="UP001596422">
    <property type="component" value="Unassembled WGS sequence"/>
</dbReference>
<evidence type="ECO:0000313" key="2">
    <source>
        <dbReference type="EMBL" id="MFC6673610.1"/>
    </source>
</evidence>
<organism evidence="2 3">
    <name type="scientific">Marinobacterium aestuariivivens</name>
    <dbReference type="NCBI Taxonomy" id="1698799"/>
    <lineage>
        <taxon>Bacteria</taxon>
        <taxon>Pseudomonadati</taxon>
        <taxon>Pseudomonadota</taxon>
        <taxon>Gammaproteobacteria</taxon>
        <taxon>Oceanospirillales</taxon>
        <taxon>Oceanospirillaceae</taxon>
        <taxon>Marinobacterium</taxon>
    </lineage>
</organism>
<feature type="region of interest" description="Disordered" evidence="1">
    <location>
        <begin position="14"/>
        <end position="58"/>
    </location>
</feature>
<evidence type="ECO:0000256" key="1">
    <source>
        <dbReference type="SAM" id="MobiDB-lite"/>
    </source>
</evidence>
<protein>
    <submittedName>
        <fullName evidence="2">Uncharacterized protein</fullName>
    </submittedName>
</protein>
<feature type="compositionally biased region" description="Low complexity" evidence="1">
    <location>
        <begin position="17"/>
        <end position="26"/>
    </location>
</feature>